<name>A0ABS5T827_9GAMM</name>
<dbReference type="RefSeq" id="WP_214215677.1">
    <property type="nucleotide sequence ID" value="NZ_JABBFO010000015.1"/>
</dbReference>
<accession>A0ABS5T827</accession>
<proteinExistence type="predicted"/>
<dbReference type="EMBL" id="JABBFO010000015">
    <property type="protein sequence ID" value="MBT0728277.1"/>
    <property type="molecule type" value="Genomic_DNA"/>
</dbReference>
<evidence type="ECO:0000313" key="2">
    <source>
        <dbReference type="Proteomes" id="UP000786875"/>
    </source>
</evidence>
<dbReference type="Proteomes" id="UP000786875">
    <property type="component" value="Unassembled WGS sequence"/>
</dbReference>
<reference evidence="1 2" key="1">
    <citation type="submission" date="2020-04" db="EMBL/GenBank/DDBJ databases">
        <title>Genome sequencing of Rosenbergiella species.</title>
        <authorList>
            <person name="Alvarez-Perez S."/>
            <person name="Lievens B."/>
        </authorList>
    </citation>
    <scope>NUCLEOTIDE SEQUENCE [LARGE SCALE GENOMIC DNA]</scope>
    <source>
        <strain evidence="1 2">CdVSA20.1</strain>
    </source>
</reference>
<protein>
    <submittedName>
        <fullName evidence="1">Uncharacterized protein</fullName>
    </submittedName>
</protein>
<organism evidence="1 2">
    <name type="scientific">Rosenbergiella australiborealis</name>
    <dbReference type="NCBI Taxonomy" id="1544696"/>
    <lineage>
        <taxon>Bacteria</taxon>
        <taxon>Pseudomonadati</taxon>
        <taxon>Pseudomonadota</taxon>
        <taxon>Gammaproteobacteria</taxon>
        <taxon>Enterobacterales</taxon>
        <taxon>Erwiniaceae</taxon>
        <taxon>Rosenbergiella</taxon>
    </lineage>
</organism>
<dbReference type="Gene3D" id="6.10.290.10">
    <property type="match status" value="1"/>
</dbReference>
<evidence type="ECO:0000313" key="1">
    <source>
        <dbReference type="EMBL" id="MBT0728277.1"/>
    </source>
</evidence>
<gene>
    <name evidence="1" type="ORF">HGT73_13010</name>
</gene>
<keyword evidence="2" id="KW-1185">Reference proteome</keyword>
<sequence>MSNDIFFNDLKNTFLSLSEVIAKSPIDQGDLLIDYTDDLDALFERNFQCFKDAKDLLNKAKVNNDKVAIQASLVYIRVYAMGLSSFFETFKDDADSFLKESIWPDIPEDYQVPEHYNFQHK</sequence>
<comment type="caution">
    <text evidence="1">The sequence shown here is derived from an EMBL/GenBank/DDBJ whole genome shotgun (WGS) entry which is preliminary data.</text>
</comment>